<feature type="region of interest" description="Disordered" evidence="1">
    <location>
        <begin position="23"/>
        <end position="46"/>
    </location>
</feature>
<dbReference type="RefSeq" id="WP_425569732.1">
    <property type="nucleotide sequence ID" value="NZ_BAABAM010000002.1"/>
</dbReference>
<evidence type="ECO:0000313" key="3">
    <source>
        <dbReference type="Proteomes" id="UP000530928"/>
    </source>
</evidence>
<gene>
    <name evidence="2" type="ORF">HNR30_003017</name>
</gene>
<dbReference type="Pfam" id="PF19950">
    <property type="entry name" value="DUF6412"/>
    <property type="match status" value="1"/>
</dbReference>
<evidence type="ECO:0000313" key="2">
    <source>
        <dbReference type="EMBL" id="MBA2891676.1"/>
    </source>
</evidence>
<dbReference type="AlphaFoldDB" id="A0A7W0CIC6"/>
<dbReference type="InterPro" id="IPR045635">
    <property type="entry name" value="DUF6412"/>
</dbReference>
<sequence length="46" mass="4810">MPSNDVGVPAFFRVYGTRTPAARLCDPDAAGKPHPRAPSGSPVFAQ</sequence>
<organism evidence="2 3">
    <name type="scientific">Nonomuraea soli</name>
    <dbReference type="NCBI Taxonomy" id="1032476"/>
    <lineage>
        <taxon>Bacteria</taxon>
        <taxon>Bacillati</taxon>
        <taxon>Actinomycetota</taxon>
        <taxon>Actinomycetes</taxon>
        <taxon>Streptosporangiales</taxon>
        <taxon>Streptosporangiaceae</taxon>
        <taxon>Nonomuraea</taxon>
    </lineage>
</organism>
<proteinExistence type="predicted"/>
<keyword evidence="3" id="KW-1185">Reference proteome</keyword>
<dbReference type="Proteomes" id="UP000530928">
    <property type="component" value="Unassembled WGS sequence"/>
</dbReference>
<accession>A0A7W0CIC6</accession>
<reference evidence="2 3" key="1">
    <citation type="submission" date="2020-07" db="EMBL/GenBank/DDBJ databases">
        <title>Genomic Encyclopedia of Type Strains, Phase IV (KMG-IV): sequencing the most valuable type-strain genomes for metagenomic binning, comparative biology and taxonomic classification.</title>
        <authorList>
            <person name="Goeker M."/>
        </authorList>
    </citation>
    <scope>NUCLEOTIDE SEQUENCE [LARGE SCALE GENOMIC DNA]</scope>
    <source>
        <strain evidence="2 3">DSM 45533</strain>
    </source>
</reference>
<comment type="caution">
    <text evidence="2">The sequence shown here is derived from an EMBL/GenBank/DDBJ whole genome shotgun (WGS) entry which is preliminary data.</text>
</comment>
<evidence type="ECO:0000256" key="1">
    <source>
        <dbReference type="SAM" id="MobiDB-lite"/>
    </source>
</evidence>
<name>A0A7W0CIC6_9ACTN</name>
<protein>
    <submittedName>
        <fullName evidence="2">Uncharacterized protein</fullName>
    </submittedName>
</protein>
<dbReference type="EMBL" id="JACDUR010000003">
    <property type="protein sequence ID" value="MBA2891676.1"/>
    <property type="molecule type" value="Genomic_DNA"/>
</dbReference>